<organism evidence="1">
    <name type="scientific">marine metagenome</name>
    <dbReference type="NCBI Taxonomy" id="408172"/>
    <lineage>
        <taxon>unclassified sequences</taxon>
        <taxon>metagenomes</taxon>
        <taxon>ecological metagenomes</taxon>
    </lineage>
</organism>
<proteinExistence type="predicted"/>
<evidence type="ECO:0000313" key="1">
    <source>
        <dbReference type="EMBL" id="SVE58238.1"/>
    </source>
</evidence>
<reference evidence="1" key="1">
    <citation type="submission" date="2018-05" db="EMBL/GenBank/DDBJ databases">
        <authorList>
            <person name="Lanie J.A."/>
            <person name="Ng W.-L."/>
            <person name="Kazmierczak K.M."/>
            <person name="Andrzejewski T.M."/>
            <person name="Davidsen T.M."/>
            <person name="Wayne K.J."/>
            <person name="Tettelin H."/>
            <person name="Glass J.I."/>
            <person name="Rusch D."/>
            <person name="Podicherti R."/>
            <person name="Tsui H.-C.T."/>
            <person name="Winkler M.E."/>
        </authorList>
    </citation>
    <scope>NUCLEOTIDE SEQUENCE</scope>
</reference>
<dbReference type="InterPro" id="IPR040442">
    <property type="entry name" value="Pyrv_kinase-like_dom_sf"/>
</dbReference>
<protein>
    <recommendedName>
        <fullName evidence="2">HpcH/HpaI aldolase/citrate lyase domain-containing protein</fullName>
    </recommendedName>
</protein>
<dbReference type="GO" id="GO:0003824">
    <property type="term" value="F:catalytic activity"/>
    <property type="evidence" value="ECO:0007669"/>
    <property type="project" value="InterPro"/>
</dbReference>
<dbReference type="Gene3D" id="3.20.20.60">
    <property type="entry name" value="Phosphoenolpyruvate-binding domains"/>
    <property type="match status" value="1"/>
</dbReference>
<accession>A0A383EQ68</accession>
<dbReference type="SUPFAM" id="SSF51621">
    <property type="entry name" value="Phosphoenolpyruvate/pyruvate domain"/>
    <property type="match status" value="1"/>
</dbReference>
<dbReference type="EMBL" id="UINC01227383">
    <property type="protein sequence ID" value="SVE58238.1"/>
    <property type="molecule type" value="Genomic_DNA"/>
</dbReference>
<dbReference type="AlphaFoldDB" id="A0A383EQ68"/>
<dbReference type="InterPro" id="IPR015813">
    <property type="entry name" value="Pyrv/PenolPyrv_kinase-like_dom"/>
</dbReference>
<feature type="non-terminal residue" evidence="1">
    <location>
        <position position="81"/>
    </location>
</feature>
<sequence>MAKRLNRLISLLENDKPAFGTFVSNGYLDEITESVDLGFDFVIIENEHAGMDFQDLRVSLQFLLDRRRIQAGEINEVYPTP</sequence>
<gene>
    <name evidence="1" type="ORF">METZ01_LOCUS511092</name>
</gene>
<name>A0A383EQ68_9ZZZZ</name>
<evidence type="ECO:0008006" key="2">
    <source>
        <dbReference type="Google" id="ProtNLM"/>
    </source>
</evidence>